<evidence type="ECO:0000313" key="2">
    <source>
        <dbReference type="EMBL" id="MFC5505466.1"/>
    </source>
</evidence>
<comment type="caution">
    <text evidence="2">The sequence shown here is derived from an EMBL/GenBank/DDBJ whole genome shotgun (WGS) entry which is preliminary data.</text>
</comment>
<feature type="signal peptide" evidence="1">
    <location>
        <begin position="1"/>
        <end position="25"/>
    </location>
</feature>
<dbReference type="Gene3D" id="3.90.226.10">
    <property type="entry name" value="2-enoyl-CoA Hydratase, Chain A, domain 1"/>
    <property type="match status" value="1"/>
</dbReference>
<keyword evidence="1" id="KW-0732">Signal</keyword>
<dbReference type="Proteomes" id="UP001596060">
    <property type="component" value="Unassembled WGS sequence"/>
</dbReference>
<dbReference type="SUPFAM" id="SSF52096">
    <property type="entry name" value="ClpP/crotonase"/>
    <property type="match status" value="1"/>
</dbReference>
<evidence type="ECO:0008006" key="4">
    <source>
        <dbReference type="Google" id="ProtNLM"/>
    </source>
</evidence>
<proteinExistence type="predicted"/>
<sequence length="354" mass="39080">MRLVKSGLTGLAALLLAAVISPAAAQKLQITGTPPEKFMHFVSGTGWEIYLDGEIDGEADQRFAEFLRANSPDQYSTVIFNSPGGNPITAMKIGRMIRQNGFAVNVGRRDENPNAAVKYSGGQCYSACSLAYLGGRFRWMSGTAKYGVHRFWFSEPVRDSVDLAQIVSAAISTYVHEMGISPKFNEVFVSAGKSEMAEPSREDLERLRVTNNGFERTTWTLESQGGFNYIKGERDTVYGINKFILACPAQRSFLLHMIMDPQGRQEEVMRMRAHTLVIGGQNQTLKPVRREIKNGWFNGSYELTLAQARAIGRAQTVGVMLQHAREAPIFLGFNAMEIGDGAGRLRSFLQSCGA</sequence>
<dbReference type="InterPro" id="IPR029045">
    <property type="entry name" value="ClpP/crotonase-like_dom_sf"/>
</dbReference>
<reference evidence="3" key="1">
    <citation type="journal article" date="2019" name="Int. J. Syst. Evol. Microbiol.">
        <title>The Global Catalogue of Microorganisms (GCM) 10K type strain sequencing project: providing services to taxonomists for standard genome sequencing and annotation.</title>
        <authorList>
            <consortium name="The Broad Institute Genomics Platform"/>
            <consortium name="The Broad Institute Genome Sequencing Center for Infectious Disease"/>
            <person name="Wu L."/>
            <person name="Ma J."/>
        </authorList>
    </citation>
    <scope>NUCLEOTIDE SEQUENCE [LARGE SCALE GENOMIC DNA]</scope>
    <source>
        <strain evidence="3">CCUG 43117</strain>
    </source>
</reference>
<feature type="chain" id="PRO_5045731834" description="Periplasmic protein" evidence="1">
    <location>
        <begin position="26"/>
        <end position="354"/>
    </location>
</feature>
<gene>
    <name evidence="2" type="ORF">ACFPN9_09375</name>
</gene>
<accession>A0ABW0NZP9</accession>
<evidence type="ECO:0000256" key="1">
    <source>
        <dbReference type="SAM" id="SignalP"/>
    </source>
</evidence>
<name>A0ABW0NZP9_9HYPH</name>
<protein>
    <recommendedName>
        <fullName evidence="4">Periplasmic protein</fullName>
    </recommendedName>
</protein>
<organism evidence="2 3">
    <name type="scientific">Bosea massiliensis</name>
    <dbReference type="NCBI Taxonomy" id="151419"/>
    <lineage>
        <taxon>Bacteria</taxon>
        <taxon>Pseudomonadati</taxon>
        <taxon>Pseudomonadota</taxon>
        <taxon>Alphaproteobacteria</taxon>
        <taxon>Hyphomicrobiales</taxon>
        <taxon>Boseaceae</taxon>
        <taxon>Bosea</taxon>
    </lineage>
</organism>
<keyword evidence="3" id="KW-1185">Reference proteome</keyword>
<evidence type="ECO:0000313" key="3">
    <source>
        <dbReference type="Proteomes" id="UP001596060"/>
    </source>
</evidence>
<dbReference type="EMBL" id="JBHSLU010000017">
    <property type="protein sequence ID" value="MFC5505466.1"/>
    <property type="molecule type" value="Genomic_DNA"/>
</dbReference>
<dbReference type="RefSeq" id="WP_377816619.1">
    <property type="nucleotide sequence ID" value="NZ_JBHSLU010000017.1"/>
</dbReference>